<comment type="catalytic activity">
    <reaction evidence="1">
        <text>D-mannose 6-phosphate = D-fructose 6-phosphate</text>
        <dbReference type="Rhea" id="RHEA:12356"/>
        <dbReference type="ChEBI" id="CHEBI:58735"/>
        <dbReference type="ChEBI" id="CHEBI:61527"/>
        <dbReference type="EC" id="5.3.1.8"/>
    </reaction>
</comment>
<organism evidence="11 12">
    <name type="scientific">Pseudocohnilembus persalinus</name>
    <name type="common">Ciliate</name>
    <dbReference type="NCBI Taxonomy" id="266149"/>
    <lineage>
        <taxon>Eukaryota</taxon>
        <taxon>Sar</taxon>
        <taxon>Alveolata</taxon>
        <taxon>Ciliophora</taxon>
        <taxon>Intramacronucleata</taxon>
        <taxon>Oligohymenophorea</taxon>
        <taxon>Scuticociliatia</taxon>
        <taxon>Philasterida</taxon>
        <taxon>Pseudocohnilembidae</taxon>
        <taxon>Pseudocohnilembus</taxon>
    </lineage>
</organism>
<dbReference type="InterPro" id="IPR011051">
    <property type="entry name" value="RmlC_Cupin_sf"/>
</dbReference>
<dbReference type="InterPro" id="IPR046457">
    <property type="entry name" value="PMI_typeI_cat"/>
</dbReference>
<dbReference type="EMBL" id="LDAU01000176">
    <property type="protein sequence ID" value="KRX01169.1"/>
    <property type="molecule type" value="Genomic_DNA"/>
</dbReference>
<accession>A0A0V0QG18</accession>
<dbReference type="InterPro" id="IPR016305">
    <property type="entry name" value="Mannose-6-P_Isomerase"/>
</dbReference>
<dbReference type="InterPro" id="IPR001250">
    <property type="entry name" value="Man6P_Isoase-1"/>
</dbReference>
<dbReference type="Pfam" id="PF20511">
    <property type="entry name" value="PMI_typeI_cat"/>
    <property type="match status" value="1"/>
</dbReference>
<dbReference type="Gene3D" id="2.60.120.10">
    <property type="entry name" value="Jelly Rolls"/>
    <property type="match status" value="1"/>
</dbReference>
<comment type="cofactor">
    <cofactor evidence="2">
        <name>Zn(2+)</name>
        <dbReference type="ChEBI" id="CHEBI:29105"/>
    </cofactor>
</comment>
<dbReference type="GO" id="GO:0004476">
    <property type="term" value="F:mannose-6-phosphate isomerase activity"/>
    <property type="evidence" value="ECO:0007669"/>
    <property type="project" value="UniProtKB-EC"/>
</dbReference>
<dbReference type="InParanoid" id="A0A0V0QG18"/>
<evidence type="ECO:0000256" key="6">
    <source>
        <dbReference type="ARBA" id="ARBA00022723"/>
    </source>
</evidence>
<keyword evidence="12" id="KW-1185">Reference proteome</keyword>
<dbReference type="GO" id="GO:0008270">
    <property type="term" value="F:zinc ion binding"/>
    <property type="evidence" value="ECO:0007669"/>
    <property type="project" value="InterPro"/>
</dbReference>
<evidence type="ECO:0000313" key="12">
    <source>
        <dbReference type="Proteomes" id="UP000054937"/>
    </source>
</evidence>
<comment type="caution">
    <text evidence="11">The sequence shown here is derived from an EMBL/GenBank/DDBJ whole genome shotgun (WGS) entry which is preliminary data.</text>
</comment>
<dbReference type="PRINTS" id="PR00714">
    <property type="entry name" value="MAN6PISMRASE"/>
</dbReference>
<comment type="similarity">
    <text evidence="4">Belongs to the mannose-6-phosphate isomerase type 1 family.</text>
</comment>
<dbReference type="Gene3D" id="1.10.441.10">
    <property type="entry name" value="Phosphomannose Isomerase, domain 2"/>
    <property type="match status" value="1"/>
</dbReference>
<dbReference type="InterPro" id="IPR046458">
    <property type="entry name" value="PMI_typeI_hel"/>
</dbReference>
<dbReference type="AlphaFoldDB" id="A0A0V0QG18"/>
<evidence type="ECO:0000256" key="4">
    <source>
        <dbReference type="ARBA" id="ARBA00010772"/>
    </source>
</evidence>
<dbReference type="GO" id="GO:0005975">
    <property type="term" value="P:carbohydrate metabolic process"/>
    <property type="evidence" value="ECO:0007669"/>
    <property type="project" value="InterPro"/>
</dbReference>
<evidence type="ECO:0000313" key="11">
    <source>
        <dbReference type="EMBL" id="KRX01169.1"/>
    </source>
</evidence>
<dbReference type="NCBIfam" id="TIGR00218">
    <property type="entry name" value="manA"/>
    <property type="match status" value="1"/>
</dbReference>
<evidence type="ECO:0000259" key="10">
    <source>
        <dbReference type="Pfam" id="PF20512"/>
    </source>
</evidence>
<dbReference type="PANTHER" id="PTHR10309:SF0">
    <property type="entry name" value="MANNOSE-6-PHOSPHATE ISOMERASE"/>
    <property type="match status" value="1"/>
</dbReference>
<dbReference type="InterPro" id="IPR014710">
    <property type="entry name" value="RmlC-like_jellyroll"/>
</dbReference>
<evidence type="ECO:0000256" key="1">
    <source>
        <dbReference type="ARBA" id="ARBA00000757"/>
    </source>
</evidence>
<feature type="domain" description="Phosphomannose isomerase type I helical insertion" evidence="10">
    <location>
        <begin position="78"/>
        <end position="160"/>
    </location>
</feature>
<dbReference type="GO" id="GO:0009298">
    <property type="term" value="P:GDP-mannose biosynthetic process"/>
    <property type="evidence" value="ECO:0007669"/>
    <property type="project" value="UniProtKB-UniPathway"/>
</dbReference>
<evidence type="ECO:0000256" key="3">
    <source>
        <dbReference type="ARBA" id="ARBA00004666"/>
    </source>
</evidence>
<dbReference type="GO" id="GO:0005829">
    <property type="term" value="C:cytosol"/>
    <property type="evidence" value="ECO:0007669"/>
    <property type="project" value="TreeGrafter"/>
</dbReference>
<feature type="domain" description="Phosphomannose isomerase type I catalytic" evidence="9">
    <location>
        <begin position="4"/>
        <end position="57"/>
    </location>
</feature>
<gene>
    <name evidence="11" type="ORF">PPERSA_08270</name>
</gene>
<dbReference type="Proteomes" id="UP000054937">
    <property type="component" value="Unassembled WGS sequence"/>
</dbReference>
<evidence type="ECO:0000256" key="5">
    <source>
        <dbReference type="ARBA" id="ARBA00011956"/>
    </source>
</evidence>
<dbReference type="CDD" id="cd07011">
    <property type="entry name" value="cupin_PMI_type_I_N"/>
    <property type="match status" value="1"/>
</dbReference>
<dbReference type="PANTHER" id="PTHR10309">
    <property type="entry name" value="MANNOSE-6-PHOSPHATE ISOMERASE"/>
    <property type="match status" value="1"/>
</dbReference>
<evidence type="ECO:0000256" key="8">
    <source>
        <dbReference type="ARBA" id="ARBA00023235"/>
    </source>
</evidence>
<reference evidence="11 12" key="1">
    <citation type="journal article" date="2015" name="Sci. Rep.">
        <title>Genome of the facultative scuticociliatosis pathogen Pseudocohnilembus persalinus provides insight into its virulence through horizontal gene transfer.</title>
        <authorList>
            <person name="Xiong J."/>
            <person name="Wang G."/>
            <person name="Cheng J."/>
            <person name="Tian M."/>
            <person name="Pan X."/>
            <person name="Warren A."/>
            <person name="Jiang C."/>
            <person name="Yuan D."/>
            <person name="Miao W."/>
        </authorList>
    </citation>
    <scope>NUCLEOTIDE SEQUENCE [LARGE SCALE GENOMIC DNA]</scope>
    <source>
        <strain evidence="11">36N120E</strain>
    </source>
</reference>
<keyword evidence="8" id="KW-0413">Isomerase</keyword>
<dbReference type="UniPathway" id="UPA00126">
    <property type="reaction ID" value="UER00423"/>
</dbReference>
<dbReference type="EC" id="5.3.1.8" evidence="5"/>
<proteinExistence type="inferred from homology"/>
<keyword evidence="7" id="KW-0862">Zinc</keyword>
<name>A0A0V0QG18_PSEPJ</name>
<evidence type="ECO:0000259" key="9">
    <source>
        <dbReference type="Pfam" id="PF20511"/>
    </source>
</evidence>
<evidence type="ECO:0000256" key="2">
    <source>
        <dbReference type="ARBA" id="ARBA00001947"/>
    </source>
</evidence>
<sequence>MIYQKILSVNKALSIQAHPSKDWAKKLFKEDPEHYKDDNYKPEMIIALGKFEALNRFCTAKNIIKNIEQFPEVIDILGKQCYHEFIIEKKQKQQQLILKKMIQNLINQEQKSIDKVIEKIQKKIDTKLENNKILSIRENLIQRLNQWYPNDAGILVSLFLNYTVLEKGESLILDENQPHAYVQGECLECMASGDNVVRLGLTPKFKDRQTIMDMLTFSLEDTKIQKGKLISGLRNLESTVLQYYSEYEEFKVNYLILEDINQKSQIFKSEGPLVVLPYQNEWNFE</sequence>
<protein>
    <recommendedName>
        <fullName evidence="5">mannose-6-phosphate isomerase</fullName>
        <ecNumber evidence="5">5.3.1.8</ecNumber>
    </recommendedName>
</protein>
<dbReference type="Pfam" id="PF20512">
    <property type="entry name" value="PMI_typeI_hel"/>
    <property type="match status" value="1"/>
</dbReference>
<keyword evidence="6" id="KW-0479">Metal-binding</keyword>
<dbReference type="OrthoDB" id="6605218at2759"/>
<evidence type="ECO:0000256" key="7">
    <source>
        <dbReference type="ARBA" id="ARBA00022833"/>
    </source>
</evidence>
<dbReference type="SUPFAM" id="SSF51182">
    <property type="entry name" value="RmlC-like cupins"/>
    <property type="match status" value="1"/>
</dbReference>
<comment type="pathway">
    <text evidence="3">Nucleotide-sugar biosynthesis; GDP-alpha-D-mannose biosynthesis; alpha-D-mannose 1-phosphate from D-fructose 6-phosphate: step 1/2.</text>
</comment>